<evidence type="ECO:0008006" key="4">
    <source>
        <dbReference type="Google" id="ProtNLM"/>
    </source>
</evidence>
<organism evidence="2 3">
    <name type="scientific">Cercospora zeae-maydis SCOH1-5</name>
    <dbReference type="NCBI Taxonomy" id="717836"/>
    <lineage>
        <taxon>Eukaryota</taxon>
        <taxon>Fungi</taxon>
        <taxon>Dikarya</taxon>
        <taxon>Ascomycota</taxon>
        <taxon>Pezizomycotina</taxon>
        <taxon>Dothideomycetes</taxon>
        <taxon>Dothideomycetidae</taxon>
        <taxon>Mycosphaerellales</taxon>
        <taxon>Mycosphaerellaceae</taxon>
        <taxon>Cercospora</taxon>
    </lineage>
</organism>
<dbReference type="InterPro" id="IPR052413">
    <property type="entry name" value="SUR7_domain"/>
</dbReference>
<evidence type="ECO:0000256" key="1">
    <source>
        <dbReference type="SAM" id="Phobius"/>
    </source>
</evidence>
<dbReference type="PANTHER" id="PTHR28019">
    <property type="entry name" value="CELL MEMBRANE PROTEIN YLR413W-RELATED"/>
    <property type="match status" value="1"/>
</dbReference>
<dbReference type="InterPro" id="IPR009571">
    <property type="entry name" value="SUR7/Rim9-like_fungi"/>
</dbReference>
<dbReference type="Pfam" id="PF06687">
    <property type="entry name" value="SUR7"/>
    <property type="match status" value="1"/>
</dbReference>
<keyword evidence="1" id="KW-0472">Membrane</keyword>
<feature type="transmembrane region" description="Helical" evidence="1">
    <location>
        <begin position="199"/>
        <end position="226"/>
    </location>
</feature>
<sequence length="273" mass="29530">MRFFAIVPILLLTAALILTYLGLFAGHQQSFLQDYEVLNLNISQLGSKSFQTLSSSKRDTGSDLSQAVNNLSPSAQSLIQQNADAAVQAIGLPQFYNVHVLTWCEGDYKDNEKTYTNCSQRQTGYTLDPRNEIGSALDAAGLSDTDAESLDSVENFIKSLTRAASALFIAEIIIISINLFSAIVSSFASGRVSACCNLLFNFLAFVISAVISSLMTAAVVVGTRVINKWGENYGVEASGGSKFLGLTWAATGCLFVTAVAWCVDCCLTRRRRR</sequence>
<dbReference type="GO" id="GO:0051285">
    <property type="term" value="C:cell cortex of cell tip"/>
    <property type="evidence" value="ECO:0007669"/>
    <property type="project" value="TreeGrafter"/>
</dbReference>
<keyword evidence="3" id="KW-1185">Reference proteome</keyword>
<evidence type="ECO:0000313" key="3">
    <source>
        <dbReference type="Proteomes" id="UP000799539"/>
    </source>
</evidence>
<feature type="transmembrane region" description="Helical" evidence="1">
    <location>
        <begin position="246"/>
        <end position="267"/>
    </location>
</feature>
<dbReference type="AlphaFoldDB" id="A0A6A6F784"/>
<dbReference type="Proteomes" id="UP000799539">
    <property type="component" value="Unassembled WGS sequence"/>
</dbReference>
<feature type="non-terminal residue" evidence="2">
    <location>
        <position position="273"/>
    </location>
</feature>
<reference evidence="2" key="1">
    <citation type="journal article" date="2020" name="Stud. Mycol.">
        <title>101 Dothideomycetes genomes: a test case for predicting lifestyles and emergence of pathogens.</title>
        <authorList>
            <person name="Haridas S."/>
            <person name="Albert R."/>
            <person name="Binder M."/>
            <person name="Bloem J."/>
            <person name="Labutti K."/>
            <person name="Salamov A."/>
            <person name="Andreopoulos B."/>
            <person name="Baker S."/>
            <person name="Barry K."/>
            <person name="Bills G."/>
            <person name="Bluhm B."/>
            <person name="Cannon C."/>
            <person name="Castanera R."/>
            <person name="Culley D."/>
            <person name="Daum C."/>
            <person name="Ezra D."/>
            <person name="Gonzalez J."/>
            <person name="Henrissat B."/>
            <person name="Kuo A."/>
            <person name="Liang C."/>
            <person name="Lipzen A."/>
            <person name="Lutzoni F."/>
            <person name="Magnuson J."/>
            <person name="Mondo S."/>
            <person name="Nolan M."/>
            <person name="Ohm R."/>
            <person name="Pangilinan J."/>
            <person name="Park H.-J."/>
            <person name="Ramirez L."/>
            <person name="Alfaro M."/>
            <person name="Sun H."/>
            <person name="Tritt A."/>
            <person name="Yoshinaga Y."/>
            <person name="Zwiers L.-H."/>
            <person name="Turgeon B."/>
            <person name="Goodwin S."/>
            <person name="Spatafora J."/>
            <person name="Crous P."/>
            <person name="Grigoriev I."/>
        </authorList>
    </citation>
    <scope>NUCLEOTIDE SEQUENCE</scope>
    <source>
        <strain evidence="2">SCOH1-5</strain>
    </source>
</reference>
<feature type="transmembrane region" description="Helical" evidence="1">
    <location>
        <begin position="166"/>
        <end position="187"/>
    </location>
</feature>
<dbReference type="PANTHER" id="PTHR28019:SF7">
    <property type="entry name" value="SUR7 PROTEIN"/>
    <property type="match status" value="1"/>
</dbReference>
<dbReference type="GO" id="GO:0031505">
    <property type="term" value="P:fungal-type cell wall organization"/>
    <property type="evidence" value="ECO:0007669"/>
    <property type="project" value="TreeGrafter"/>
</dbReference>
<name>A0A6A6F784_9PEZI</name>
<dbReference type="GO" id="GO:0005886">
    <property type="term" value="C:plasma membrane"/>
    <property type="evidence" value="ECO:0007669"/>
    <property type="project" value="InterPro"/>
</dbReference>
<gene>
    <name evidence="2" type="ORF">CERZMDRAFT_5620</name>
</gene>
<accession>A0A6A6F784</accession>
<keyword evidence="1" id="KW-0812">Transmembrane</keyword>
<dbReference type="OrthoDB" id="4159154at2759"/>
<dbReference type="EMBL" id="ML992688">
    <property type="protein sequence ID" value="KAF2209224.1"/>
    <property type="molecule type" value="Genomic_DNA"/>
</dbReference>
<proteinExistence type="predicted"/>
<evidence type="ECO:0000313" key="2">
    <source>
        <dbReference type="EMBL" id="KAF2209224.1"/>
    </source>
</evidence>
<keyword evidence="1" id="KW-1133">Transmembrane helix</keyword>
<protein>
    <recommendedName>
        <fullName evidence="4">SUR7 protein</fullName>
    </recommendedName>
</protein>